<name>A0A147DN78_9MICO</name>
<sequence length="97" mass="11413">MHYRLMNEYGVDWPLWDDDGPCPEGTPALSPRLTAEVRAWTRDFDEHYDAESGWPTESSARSHERRGRLLLELLARELAPLDDVVLEYWETNRRRGL</sequence>
<accession>A0A147DN78</accession>
<dbReference type="PATRIC" id="fig|465820.4.peg.2925"/>
<evidence type="ECO:0000313" key="1">
    <source>
        <dbReference type="EMBL" id="KTR50847.1"/>
    </source>
</evidence>
<evidence type="ECO:0000313" key="2">
    <source>
        <dbReference type="Proteomes" id="UP000072763"/>
    </source>
</evidence>
<dbReference type="AlphaFoldDB" id="A0A147DN78"/>
<protein>
    <submittedName>
        <fullName evidence="1">Uncharacterized protein</fullName>
    </submittedName>
</protein>
<dbReference type="EMBL" id="LDRC01000071">
    <property type="protein sequence ID" value="KTR50847.1"/>
    <property type="molecule type" value="Genomic_DNA"/>
</dbReference>
<reference evidence="1 2" key="1">
    <citation type="journal article" date="2016" name="Front. Microbiol.">
        <title>Genomic Resource of Rice Seed Associated Bacteria.</title>
        <authorList>
            <person name="Midha S."/>
            <person name="Bansal K."/>
            <person name="Sharma S."/>
            <person name="Kumar N."/>
            <person name="Patil P.P."/>
            <person name="Chaudhry V."/>
            <person name="Patil P.B."/>
        </authorList>
    </citation>
    <scope>NUCLEOTIDE SEQUENCE [LARGE SCALE GENOMIC DNA]</scope>
    <source>
        <strain evidence="1 2">NS359</strain>
    </source>
</reference>
<dbReference type="RefSeq" id="WP_058750373.1">
    <property type="nucleotide sequence ID" value="NZ_LDRC01000071.1"/>
</dbReference>
<dbReference type="Proteomes" id="UP000072763">
    <property type="component" value="Unassembled WGS sequence"/>
</dbReference>
<gene>
    <name evidence="1" type="ORF">NS359_13005</name>
</gene>
<organism evidence="1 2">
    <name type="scientific">Curtobacterium oceanosedimentum</name>
    <dbReference type="NCBI Taxonomy" id="465820"/>
    <lineage>
        <taxon>Bacteria</taxon>
        <taxon>Bacillati</taxon>
        <taxon>Actinomycetota</taxon>
        <taxon>Actinomycetes</taxon>
        <taxon>Micrococcales</taxon>
        <taxon>Microbacteriaceae</taxon>
        <taxon>Curtobacterium</taxon>
    </lineage>
</organism>
<comment type="caution">
    <text evidence="1">The sequence shown here is derived from an EMBL/GenBank/DDBJ whole genome shotgun (WGS) entry which is preliminary data.</text>
</comment>
<proteinExistence type="predicted"/>
<dbReference type="OrthoDB" id="4409815at2"/>